<protein>
    <submittedName>
        <fullName evidence="10">Spermidine/putrescine ABC transporter</fullName>
    </submittedName>
</protein>
<dbReference type="RefSeq" id="WP_284312735.1">
    <property type="nucleotide sequence ID" value="NZ_BSPC01000024.1"/>
</dbReference>
<dbReference type="Gene3D" id="1.10.3720.10">
    <property type="entry name" value="MetI-like"/>
    <property type="match status" value="1"/>
</dbReference>
<dbReference type="Proteomes" id="UP001156882">
    <property type="component" value="Unassembled WGS sequence"/>
</dbReference>
<feature type="transmembrane region" description="Helical" evidence="8">
    <location>
        <begin position="136"/>
        <end position="154"/>
    </location>
</feature>
<gene>
    <name evidence="10" type="ORF">GCM10007874_27390</name>
</gene>
<comment type="subcellular location">
    <subcellularLocation>
        <location evidence="1 8">Cell membrane</location>
        <topology evidence="1 8">Multi-pass membrane protein</topology>
    </subcellularLocation>
</comment>
<feature type="transmembrane region" description="Helical" evidence="8">
    <location>
        <begin position="62"/>
        <end position="90"/>
    </location>
</feature>
<feature type="transmembrane region" description="Helical" evidence="8">
    <location>
        <begin position="111"/>
        <end position="130"/>
    </location>
</feature>
<comment type="caution">
    <text evidence="10">The sequence shown here is derived from an EMBL/GenBank/DDBJ whole genome shotgun (WGS) entry which is preliminary data.</text>
</comment>
<keyword evidence="5 8" id="KW-0812">Transmembrane</keyword>
<keyword evidence="6 8" id="KW-1133">Transmembrane helix</keyword>
<evidence type="ECO:0000256" key="2">
    <source>
        <dbReference type="ARBA" id="ARBA00007069"/>
    </source>
</evidence>
<dbReference type="PANTHER" id="PTHR43848:SF2">
    <property type="entry name" value="PUTRESCINE TRANSPORT SYSTEM PERMEASE PROTEIN POTI"/>
    <property type="match status" value="1"/>
</dbReference>
<feature type="transmembrane region" description="Helical" evidence="8">
    <location>
        <begin position="233"/>
        <end position="258"/>
    </location>
</feature>
<feature type="transmembrane region" description="Helical" evidence="8">
    <location>
        <begin position="191"/>
        <end position="213"/>
    </location>
</feature>
<dbReference type="CDD" id="cd06261">
    <property type="entry name" value="TM_PBP2"/>
    <property type="match status" value="1"/>
</dbReference>
<evidence type="ECO:0000259" key="9">
    <source>
        <dbReference type="PROSITE" id="PS50928"/>
    </source>
</evidence>
<dbReference type="PROSITE" id="PS50928">
    <property type="entry name" value="ABC_TM1"/>
    <property type="match status" value="1"/>
</dbReference>
<evidence type="ECO:0000313" key="10">
    <source>
        <dbReference type="EMBL" id="GLS19722.1"/>
    </source>
</evidence>
<dbReference type="Pfam" id="PF00528">
    <property type="entry name" value="BPD_transp_1"/>
    <property type="match status" value="1"/>
</dbReference>
<evidence type="ECO:0000313" key="11">
    <source>
        <dbReference type="Proteomes" id="UP001156882"/>
    </source>
</evidence>
<evidence type="ECO:0000256" key="1">
    <source>
        <dbReference type="ARBA" id="ARBA00004651"/>
    </source>
</evidence>
<keyword evidence="3 8" id="KW-0813">Transport</keyword>
<evidence type="ECO:0000256" key="6">
    <source>
        <dbReference type="ARBA" id="ARBA00022989"/>
    </source>
</evidence>
<evidence type="ECO:0000256" key="3">
    <source>
        <dbReference type="ARBA" id="ARBA00022448"/>
    </source>
</evidence>
<evidence type="ECO:0000256" key="5">
    <source>
        <dbReference type="ARBA" id="ARBA00022692"/>
    </source>
</evidence>
<feature type="transmembrane region" description="Helical" evidence="8">
    <location>
        <begin position="12"/>
        <end position="34"/>
    </location>
</feature>
<organism evidence="10 11">
    <name type="scientific">Labrys miyagiensis</name>
    <dbReference type="NCBI Taxonomy" id="346912"/>
    <lineage>
        <taxon>Bacteria</taxon>
        <taxon>Pseudomonadati</taxon>
        <taxon>Pseudomonadota</taxon>
        <taxon>Alphaproteobacteria</taxon>
        <taxon>Hyphomicrobiales</taxon>
        <taxon>Xanthobacteraceae</taxon>
        <taxon>Labrys</taxon>
    </lineage>
</organism>
<keyword evidence="11" id="KW-1185">Reference proteome</keyword>
<dbReference type="InterPro" id="IPR000515">
    <property type="entry name" value="MetI-like"/>
</dbReference>
<name>A0ABQ6CND2_9HYPH</name>
<feature type="domain" description="ABC transmembrane type-1" evidence="9">
    <location>
        <begin position="67"/>
        <end position="255"/>
    </location>
</feature>
<proteinExistence type="inferred from homology"/>
<evidence type="ECO:0000256" key="4">
    <source>
        <dbReference type="ARBA" id="ARBA00022475"/>
    </source>
</evidence>
<reference evidence="11" key="1">
    <citation type="journal article" date="2019" name="Int. J. Syst. Evol. Microbiol.">
        <title>The Global Catalogue of Microorganisms (GCM) 10K type strain sequencing project: providing services to taxonomists for standard genome sequencing and annotation.</title>
        <authorList>
            <consortium name="The Broad Institute Genomics Platform"/>
            <consortium name="The Broad Institute Genome Sequencing Center for Infectious Disease"/>
            <person name="Wu L."/>
            <person name="Ma J."/>
        </authorList>
    </citation>
    <scope>NUCLEOTIDE SEQUENCE [LARGE SCALE GENOMIC DNA]</scope>
    <source>
        <strain evidence="11">NBRC 101365</strain>
    </source>
</reference>
<evidence type="ECO:0000256" key="8">
    <source>
        <dbReference type="RuleBase" id="RU363032"/>
    </source>
</evidence>
<dbReference type="EMBL" id="BSPC01000024">
    <property type="protein sequence ID" value="GLS19722.1"/>
    <property type="molecule type" value="Genomic_DNA"/>
</dbReference>
<dbReference type="PANTHER" id="PTHR43848">
    <property type="entry name" value="PUTRESCINE TRANSPORT SYSTEM PERMEASE PROTEIN POTI"/>
    <property type="match status" value="1"/>
</dbReference>
<dbReference type="SUPFAM" id="SSF161098">
    <property type="entry name" value="MetI-like"/>
    <property type="match status" value="1"/>
</dbReference>
<keyword evidence="7 8" id="KW-0472">Membrane</keyword>
<dbReference type="InterPro" id="IPR051789">
    <property type="entry name" value="Bact_Polyamine_Transport"/>
</dbReference>
<evidence type="ECO:0000256" key="7">
    <source>
        <dbReference type="ARBA" id="ARBA00023136"/>
    </source>
</evidence>
<comment type="similarity">
    <text evidence="2">Belongs to the binding-protein-dependent transport system permease family. CysTW subfamily.</text>
</comment>
<accession>A0ABQ6CND2</accession>
<dbReference type="InterPro" id="IPR035906">
    <property type="entry name" value="MetI-like_sf"/>
</dbReference>
<keyword evidence="4" id="KW-1003">Cell membrane</keyword>
<sequence>MNRTGSEQGNRWLGAYVGAYLIFLYLPIVLIPLFSFNDSIQIAFPIKGLTLSWYQSLLDNEALHGALVTSLVVGLSAAALATLLGVTIAYMEISGGGRLAATISVLSRLPILIPGVIIGIALLILVNLAGLGPSRMAMILGHTLVALPTTVVVMRGRFSVLPRSLGEAAMDLGAREWTTFRRVILPLSTPAIASAFMLSFLTSFDEFVVAFFLAGTEPTLPVFIWAQLRFPKALPGVMALGTVILTVSIVLATAAELVRRRGLSGKAAIPTGAVGPLSAS</sequence>